<keyword evidence="3" id="KW-0663">Pyridoxal phosphate</keyword>
<dbReference type="GO" id="GO:0006545">
    <property type="term" value="P:glycine biosynthetic process"/>
    <property type="evidence" value="ECO:0007669"/>
    <property type="project" value="TreeGrafter"/>
</dbReference>
<evidence type="ECO:0000256" key="1">
    <source>
        <dbReference type="ARBA" id="ARBA00001933"/>
    </source>
</evidence>
<feature type="domain" description="Aromatic amino acid beta-eliminating lyase/threonine aldolase" evidence="7">
    <location>
        <begin position="47"/>
        <end position="361"/>
    </location>
</feature>
<dbReference type="PIRSF" id="PIRSF017617">
    <property type="entry name" value="Thr_aldolase"/>
    <property type="match status" value="1"/>
</dbReference>
<evidence type="ECO:0000256" key="3">
    <source>
        <dbReference type="ARBA" id="ARBA00022898"/>
    </source>
</evidence>
<dbReference type="InterPro" id="IPR001597">
    <property type="entry name" value="ArAA_b-elim_lyase/Thr_aldolase"/>
</dbReference>
<protein>
    <submittedName>
        <fullName evidence="8">Alanine racemase</fullName>
    </submittedName>
</protein>
<dbReference type="AlphaFoldDB" id="A0AAN7D1B4"/>
<dbReference type="EMBL" id="MU857603">
    <property type="protein sequence ID" value="KAK4251845.1"/>
    <property type="molecule type" value="Genomic_DNA"/>
</dbReference>
<feature type="region of interest" description="Disordered" evidence="6">
    <location>
        <begin position="169"/>
        <end position="190"/>
    </location>
</feature>
<comment type="similarity">
    <text evidence="2">Belongs to the threonine aldolase family.</text>
</comment>
<evidence type="ECO:0000256" key="2">
    <source>
        <dbReference type="ARBA" id="ARBA00006966"/>
    </source>
</evidence>
<dbReference type="InterPro" id="IPR015421">
    <property type="entry name" value="PyrdxlP-dep_Trfase_major"/>
</dbReference>
<accession>A0AAN7D1B4</accession>
<evidence type="ECO:0000256" key="4">
    <source>
        <dbReference type="ARBA" id="ARBA00023239"/>
    </source>
</evidence>
<evidence type="ECO:0000313" key="8">
    <source>
        <dbReference type="EMBL" id="KAK4251845.1"/>
    </source>
</evidence>
<dbReference type="GO" id="GO:0006567">
    <property type="term" value="P:L-threonine catabolic process"/>
    <property type="evidence" value="ECO:0007669"/>
    <property type="project" value="TreeGrafter"/>
</dbReference>
<dbReference type="Proteomes" id="UP001303647">
    <property type="component" value="Unassembled WGS sequence"/>
</dbReference>
<dbReference type="PANTHER" id="PTHR48097:SF9">
    <property type="entry name" value="L-THREONINE ALDOLASE"/>
    <property type="match status" value="1"/>
</dbReference>
<name>A0AAN7D1B4_9PEZI</name>
<dbReference type="Gene3D" id="3.40.640.10">
    <property type="entry name" value="Type I PLP-dependent aspartate aminotransferase-like (Major domain)"/>
    <property type="match status" value="1"/>
</dbReference>
<feature type="compositionally biased region" description="Acidic residues" evidence="6">
    <location>
        <begin position="173"/>
        <end position="186"/>
    </location>
</feature>
<dbReference type="GO" id="GO:0005829">
    <property type="term" value="C:cytosol"/>
    <property type="evidence" value="ECO:0007669"/>
    <property type="project" value="TreeGrafter"/>
</dbReference>
<dbReference type="GO" id="GO:0008732">
    <property type="term" value="F:L-allo-threonine aldolase activity"/>
    <property type="evidence" value="ECO:0007669"/>
    <property type="project" value="TreeGrafter"/>
</dbReference>
<evidence type="ECO:0000313" key="9">
    <source>
        <dbReference type="Proteomes" id="UP001303647"/>
    </source>
</evidence>
<reference evidence="8" key="1">
    <citation type="journal article" date="2023" name="Mol. Phylogenet. Evol.">
        <title>Genome-scale phylogeny and comparative genomics of the fungal order Sordariales.</title>
        <authorList>
            <person name="Hensen N."/>
            <person name="Bonometti L."/>
            <person name="Westerberg I."/>
            <person name="Brannstrom I.O."/>
            <person name="Guillou S."/>
            <person name="Cros-Aarteil S."/>
            <person name="Calhoun S."/>
            <person name="Haridas S."/>
            <person name="Kuo A."/>
            <person name="Mondo S."/>
            <person name="Pangilinan J."/>
            <person name="Riley R."/>
            <person name="LaButti K."/>
            <person name="Andreopoulos B."/>
            <person name="Lipzen A."/>
            <person name="Chen C."/>
            <person name="Yan M."/>
            <person name="Daum C."/>
            <person name="Ng V."/>
            <person name="Clum A."/>
            <person name="Steindorff A."/>
            <person name="Ohm R.A."/>
            <person name="Martin F."/>
            <person name="Silar P."/>
            <person name="Natvig D.O."/>
            <person name="Lalanne C."/>
            <person name="Gautier V."/>
            <person name="Ament-Velasquez S.L."/>
            <person name="Kruys A."/>
            <person name="Hutchinson M.I."/>
            <person name="Powell A.J."/>
            <person name="Barry K."/>
            <person name="Miller A.N."/>
            <person name="Grigoriev I.V."/>
            <person name="Debuchy R."/>
            <person name="Gladieux P."/>
            <person name="Hiltunen Thoren M."/>
            <person name="Johannesson H."/>
        </authorList>
    </citation>
    <scope>NUCLEOTIDE SEQUENCE</scope>
    <source>
        <strain evidence="8">CBS 359.72</strain>
    </source>
</reference>
<keyword evidence="4" id="KW-0456">Lyase</keyword>
<sequence>MPTRSPGEILSGQEPHTISDVRRCQLFFLLVQRRSRRALTPLLTTAADAITTPSLRQLAAISRATLNDDVFGEDRATAQLERHMAAVCGRDAAAFVISGTMANQLAVGALLGHQRAGAVGPRGVLADASAHVVNFEAGGLAALSGATVLPVRPTNGLYLTVADVTEHAKIEPENDGGSDNDDDDSDGLPLTDCPTRIVSLENTVHGNVVPIRELRALKEWASSRGVLVHIDGARAWHAVASRKGTSGGTLADMAACADAMTLSFAKGIGAPIGAVVVGSAAVIRRVKRLRQSIGGGVRKMGVLAAAAREALLENFGPESVDVRGVFGHAHDMAAAVSRMWTDRGGRLSRPTETNMVWLDLASAGVTADALNQMGIQSGILLAGPRIVLHYQICPKALESLEQVFEKILVHRQLKADAGLNGFAVRSKACV</sequence>
<gene>
    <name evidence="8" type="ORF">C7999DRAFT_10425</name>
</gene>
<organism evidence="8 9">
    <name type="scientific">Corynascus novoguineensis</name>
    <dbReference type="NCBI Taxonomy" id="1126955"/>
    <lineage>
        <taxon>Eukaryota</taxon>
        <taxon>Fungi</taxon>
        <taxon>Dikarya</taxon>
        <taxon>Ascomycota</taxon>
        <taxon>Pezizomycotina</taxon>
        <taxon>Sordariomycetes</taxon>
        <taxon>Sordariomycetidae</taxon>
        <taxon>Sordariales</taxon>
        <taxon>Chaetomiaceae</taxon>
        <taxon>Corynascus</taxon>
    </lineage>
</organism>
<comment type="caution">
    <text evidence="8">The sequence shown here is derived from an EMBL/GenBank/DDBJ whole genome shotgun (WGS) entry which is preliminary data.</text>
</comment>
<dbReference type="PANTHER" id="PTHR48097">
    <property type="entry name" value="L-THREONINE ALDOLASE-RELATED"/>
    <property type="match status" value="1"/>
</dbReference>
<dbReference type="SUPFAM" id="SSF53383">
    <property type="entry name" value="PLP-dependent transferases"/>
    <property type="match status" value="1"/>
</dbReference>
<dbReference type="InterPro" id="IPR023603">
    <property type="entry name" value="Low_specificity_L-TA-like"/>
</dbReference>
<dbReference type="InterPro" id="IPR015422">
    <property type="entry name" value="PyrdxlP-dep_Trfase_small"/>
</dbReference>
<dbReference type="Gene3D" id="3.90.1150.10">
    <property type="entry name" value="Aspartate Aminotransferase, domain 1"/>
    <property type="match status" value="1"/>
</dbReference>
<comment type="cofactor">
    <cofactor evidence="1">
        <name>pyridoxal 5'-phosphate</name>
        <dbReference type="ChEBI" id="CHEBI:597326"/>
    </cofactor>
</comment>
<evidence type="ECO:0000256" key="6">
    <source>
        <dbReference type="SAM" id="MobiDB-lite"/>
    </source>
</evidence>
<dbReference type="Pfam" id="PF01212">
    <property type="entry name" value="Beta_elim_lyase"/>
    <property type="match status" value="1"/>
</dbReference>
<dbReference type="InterPro" id="IPR015424">
    <property type="entry name" value="PyrdxlP-dep_Trfase"/>
</dbReference>
<dbReference type="FunFam" id="3.40.640.10:FF:000030">
    <property type="entry name" value="Low-specificity L-threonine aldolase"/>
    <property type="match status" value="1"/>
</dbReference>
<feature type="modified residue" description="N6-(pyridoxal phosphate)lysine" evidence="5">
    <location>
        <position position="266"/>
    </location>
</feature>
<evidence type="ECO:0000259" key="7">
    <source>
        <dbReference type="Pfam" id="PF01212"/>
    </source>
</evidence>
<evidence type="ECO:0000256" key="5">
    <source>
        <dbReference type="PIRSR" id="PIRSR017617-1"/>
    </source>
</evidence>
<proteinExistence type="inferred from homology"/>
<keyword evidence="9" id="KW-1185">Reference proteome</keyword>
<reference evidence="8" key="2">
    <citation type="submission" date="2023-05" db="EMBL/GenBank/DDBJ databases">
        <authorList>
            <consortium name="Lawrence Berkeley National Laboratory"/>
            <person name="Steindorff A."/>
            <person name="Hensen N."/>
            <person name="Bonometti L."/>
            <person name="Westerberg I."/>
            <person name="Brannstrom I.O."/>
            <person name="Guillou S."/>
            <person name="Cros-Aarteil S."/>
            <person name="Calhoun S."/>
            <person name="Haridas S."/>
            <person name="Kuo A."/>
            <person name="Mondo S."/>
            <person name="Pangilinan J."/>
            <person name="Riley R."/>
            <person name="Labutti K."/>
            <person name="Andreopoulos B."/>
            <person name="Lipzen A."/>
            <person name="Chen C."/>
            <person name="Yanf M."/>
            <person name="Daum C."/>
            <person name="Ng V."/>
            <person name="Clum A."/>
            <person name="Ohm R."/>
            <person name="Martin F."/>
            <person name="Silar P."/>
            <person name="Natvig D."/>
            <person name="Lalanne C."/>
            <person name="Gautier V."/>
            <person name="Ament-Velasquez S.L."/>
            <person name="Kruys A."/>
            <person name="Hutchinson M.I."/>
            <person name="Powell A.J."/>
            <person name="Barry K."/>
            <person name="Miller A.N."/>
            <person name="Grigoriev I.V."/>
            <person name="Debuchy R."/>
            <person name="Gladieux P."/>
            <person name="Thoren M.H."/>
            <person name="Johannesson H."/>
        </authorList>
    </citation>
    <scope>NUCLEOTIDE SEQUENCE</scope>
    <source>
        <strain evidence="8">CBS 359.72</strain>
    </source>
</reference>